<feature type="region of interest" description="Disordered" evidence="4">
    <location>
        <begin position="1"/>
        <end position="203"/>
    </location>
</feature>
<organism evidence="5 6">
    <name type="scientific">Eremothecium sinecaudum</name>
    <dbReference type="NCBI Taxonomy" id="45286"/>
    <lineage>
        <taxon>Eukaryota</taxon>
        <taxon>Fungi</taxon>
        <taxon>Dikarya</taxon>
        <taxon>Ascomycota</taxon>
        <taxon>Saccharomycotina</taxon>
        <taxon>Saccharomycetes</taxon>
        <taxon>Saccharomycetales</taxon>
        <taxon>Saccharomycetaceae</taxon>
        <taxon>Eremothecium</taxon>
    </lineage>
</organism>
<name>A0A0X8HSZ1_9SACH</name>
<dbReference type="CDD" id="cd12232">
    <property type="entry name" value="RRM3_U2AF65"/>
    <property type="match status" value="1"/>
</dbReference>
<feature type="compositionally biased region" description="Low complexity" evidence="4">
    <location>
        <begin position="171"/>
        <end position="184"/>
    </location>
</feature>
<dbReference type="AlphaFoldDB" id="A0A0X8HSZ1"/>
<dbReference type="SUPFAM" id="SSF54928">
    <property type="entry name" value="RNA-binding domain, RBD"/>
    <property type="match status" value="1"/>
</dbReference>
<dbReference type="GeneID" id="28724152"/>
<evidence type="ECO:0000313" key="5">
    <source>
        <dbReference type="EMBL" id="AMD20884.1"/>
    </source>
</evidence>
<dbReference type="GO" id="GO:0008380">
    <property type="term" value="P:RNA splicing"/>
    <property type="evidence" value="ECO:0007669"/>
    <property type="project" value="UniProtKB-KW"/>
</dbReference>
<dbReference type="InterPro" id="IPR012677">
    <property type="entry name" value="Nucleotide-bd_a/b_plait_sf"/>
</dbReference>
<dbReference type="OrthoDB" id="10266058at2759"/>
<protein>
    <submittedName>
        <fullName evidence="5">HDR142Wp</fullName>
    </submittedName>
</protein>
<evidence type="ECO:0000256" key="2">
    <source>
        <dbReference type="ARBA" id="ARBA00022884"/>
    </source>
</evidence>
<gene>
    <name evidence="5" type="ORF">AW171_hschr42805</name>
</gene>
<reference evidence="5 6" key="1">
    <citation type="submission" date="2016-01" db="EMBL/GenBank/DDBJ databases">
        <title>Genome sequence of the yeast Holleya sinecauda.</title>
        <authorList>
            <person name="Dietrich F.S."/>
        </authorList>
    </citation>
    <scope>NUCLEOTIDE SEQUENCE [LARGE SCALE GENOMIC DNA]</scope>
    <source>
        <strain evidence="5 6">ATCC 58844</strain>
    </source>
</reference>
<sequence>MSNNLENLRSRIVANMNGKRGDKPIPTGPSGSNGGQDRNEGGSGAGGGPWSQENMAKGSQKIDPRRGGMRGDFTRGAGSGPVTGRRSVQQTSSNTMPLGAPSRFGGMPTGPVMDETRRGPHMQQQQQQQQQPDVRRMQDSRWNNHGGRYGGSRYGKRFDSAPARIEKQPNRYSGYEGGSRLSSSGGRGPARKPRAVPGSPYARDWTPDFRSIDWSKVPSIDERVRTRPTKWDVTPKGFEKVPAERAKLSGLFPLPGQPQALDRTTLDGIAEKGELNRRTKILFEDPTKHNLAQCKLNRTLIITSMELGFTDQERVANEINRHLSRVTFEDKFEVEGWKAKGNHLVLQLNSEGATTLVLASKTYLERSIGLQFVWQRPGEYVARIDTDESICNRFNIALLDVPVERAEEVPTWMTERGIEYTWLYSLELTDGDERTFAKAVLYTPAANQTSSSILEGLTALKPNDSQLALDFSGISYQTFSKVAAAQVHKPSRVVCLLNAVDPVDLKNERYYQEIHDAMMFGTPVTSCGAVESIKIPIPSPDYRNNFATIPLQVGKVFIKFTDIRSAERAMLTLAGMRFGERTIICSYFSERDFDLDLI</sequence>
<proteinExistence type="predicted"/>
<dbReference type="InterPro" id="IPR035979">
    <property type="entry name" value="RBD_domain_sf"/>
</dbReference>
<evidence type="ECO:0000256" key="1">
    <source>
        <dbReference type="ARBA" id="ARBA00022664"/>
    </source>
</evidence>
<feature type="compositionally biased region" description="Basic and acidic residues" evidence="4">
    <location>
        <begin position="156"/>
        <end position="169"/>
    </location>
</feature>
<feature type="compositionally biased region" description="Polar residues" evidence="4">
    <location>
        <begin position="86"/>
        <end position="96"/>
    </location>
</feature>
<keyword evidence="3" id="KW-0508">mRNA splicing</keyword>
<dbReference type="Proteomes" id="UP000243052">
    <property type="component" value="Chromosome iv"/>
</dbReference>
<evidence type="ECO:0000256" key="3">
    <source>
        <dbReference type="ARBA" id="ARBA00023187"/>
    </source>
</evidence>
<dbReference type="RefSeq" id="XP_017987880.1">
    <property type="nucleotide sequence ID" value="XM_018132391.1"/>
</dbReference>
<evidence type="ECO:0000313" key="6">
    <source>
        <dbReference type="Proteomes" id="UP000243052"/>
    </source>
</evidence>
<dbReference type="Gene3D" id="3.30.70.330">
    <property type="match status" value="1"/>
</dbReference>
<dbReference type="EMBL" id="CP014244">
    <property type="protein sequence ID" value="AMD20884.1"/>
    <property type="molecule type" value="Genomic_DNA"/>
</dbReference>
<keyword evidence="2" id="KW-0694">RNA-binding</keyword>
<accession>A0A0X8HSZ1</accession>
<dbReference type="GO" id="GO:0006397">
    <property type="term" value="P:mRNA processing"/>
    <property type="evidence" value="ECO:0007669"/>
    <property type="project" value="UniProtKB-KW"/>
</dbReference>
<keyword evidence="6" id="KW-1185">Reference proteome</keyword>
<keyword evidence="1" id="KW-0507">mRNA processing</keyword>
<dbReference type="STRING" id="45286.A0A0X8HSZ1"/>
<evidence type="ECO:0000256" key="4">
    <source>
        <dbReference type="SAM" id="MobiDB-lite"/>
    </source>
</evidence>
<dbReference type="PANTHER" id="PTHR23139">
    <property type="entry name" value="RNA-BINDING PROTEIN"/>
    <property type="match status" value="1"/>
</dbReference>
<dbReference type="GO" id="GO:0003723">
    <property type="term" value="F:RNA binding"/>
    <property type="evidence" value="ECO:0007669"/>
    <property type="project" value="UniProtKB-KW"/>
</dbReference>